<keyword evidence="2 8" id="KW-0812">Transmembrane</keyword>
<evidence type="ECO:0000256" key="1">
    <source>
        <dbReference type="ARBA" id="ARBA00004141"/>
    </source>
</evidence>
<dbReference type="AlphaFoldDB" id="A0A6J8EV23"/>
<evidence type="ECO:0000256" key="8">
    <source>
        <dbReference type="SAM" id="Phobius"/>
    </source>
</evidence>
<comment type="subcellular location">
    <subcellularLocation>
        <location evidence="1">Membrane</location>
        <topology evidence="1">Multi-pass membrane protein</topology>
    </subcellularLocation>
</comment>
<evidence type="ECO:0000256" key="4">
    <source>
        <dbReference type="ARBA" id="ARBA00023040"/>
    </source>
</evidence>
<evidence type="ECO:0000259" key="9">
    <source>
        <dbReference type="PROSITE" id="PS50262"/>
    </source>
</evidence>
<feature type="transmembrane region" description="Helical" evidence="8">
    <location>
        <begin position="135"/>
        <end position="152"/>
    </location>
</feature>
<name>A0A6J8EV23_MYTCO</name>
<sequence length="341" mass="39386">MSNATFDDKTLQDISNDFIQKMIGPVVFLVICLFLGVPGNITVLVIYGRRYSTNVYRSIIWNLALADLMFCSFGITFDIARIFKYYSFKKRWICSMGVSLLVFGMLYSSHLLILPSVHRFRQVCMSLRPQMTQQSIKYWIIGCFLAAIIFTSPKPELQFHERINITNNITGHICPITSSRPSIYAVIYSYFLLLLFASYAVILVIIYLAIGIRMYIQYQDRRRKSLNTIEENISCKMTKITLTVSILFTLSYLPVFLFQITQQSIQEDKFSSVQITLLRIIEQCYVINHVANPFIYSIFDERFRKNFIQLVSMKFVKPEKMKTNVSASAVTASSVVLDSMI</sequence>
<dbReference type="PANTHER" id="PTHR24238:SF47">
    <property type="entry name" value="ECDYSTEROIDS_DOPAMINE RECEPTOR-RELATED"/>
    <property type="match status" value="1"/>
</dbReference>
<evidence type="ECO:0000256" key="3">
    <source>
        <dbReference type="ARBA" id="ARBA00022989"/>
    </source>
</evidence>
<dbReference type="CDD" id="cd00637">
    <property type="entry name" value="7tm_classA_rhodopsin-like"/>
    <property type="match status" value="1"/>
</dbReference>
<organism evidence="10 11">
    <name type="scientific">Mytilus coruscus</name>
    <name type="common">Sea mussel</name>
    <dbReference type="NCBI Taxonomy" id="42192"/>
    <lineage>
        <taxon>Eukaryota</taxon>
        <taxon>Metazoa</taxon>
        <taxon>Spiralia</taxon>
        <taxon>Lophotrochozoa</taxon>
        <taxon>Mollusca</taxon>
        <taxon>Bivalvia</taxon>
        <taxon>Autobranchia</taxon>
        <taxon>Pteriomorphia</taxon>
        <taxon>Mytilida</taxon>
        <taxon>Mytiloidea</taxon>
        <taxon>Mytilidae</taxon>
        <taxon>Mytilinae</taxon>
        <taxon>Mytilus</taxon>
    </lineage>
</organism>
<dbReference type="OrthoDB" id="6053754at2759"/>
<dbReference type="Gene3D" id="1.20.1070.10">
    <property type="entry name" value="Rhodopsin 7-helix transmembrane proteins"/>
    <property type="match status" value="1"/>
</dbReference>
<evidence type="ECO:0000256" key="7">
    <source>
        <dbReference type="ARBA" id="ARBA00023224"/>
    </source>
</evidence>
<dbReference type="PANTHER" id="PTHR24238">
    <property type="entry name" value="G-PROTEIN COUPLED RECEPTOR"/>
    <property type="match status" value="1"/>
</dbReference>
<feature type="transmembrane region" description="Helical" evidence="8">
    <location>
        <begin position="26"/>
        <end position="47"/>
    </location>
</feature>
<keyword evidence="7" id="KW-0807">Transducer</keyword>
<feature type="transmembrane region" description="Helical" evidence="8">
    <location>
        <begin position="187"/>
        <end position="216"/>
    </location>
</feature>
<evidence type="ECO:0000256" key="5">
    <source>
        <dbReference type="ARBA" id="ARBA00023136"/>
    </source>
</evidence>
<proteinExistence type="predicted"/>
<keyword evidence="6" id="KW-0675">Receptor</keyword>
<feature type="transmembrane region" description="Helical" evidence="8">
    <location>
        <begin position="92"/>
        <end position="114"/>
    </location>
</feature>
<dbReference type="SUPFAM" id="SSF81321">
    <property type="entry name" value="Family A G protein-coupled receptor-like"/>
    <property type="match status" value="1"/>
</dbReference>
<dbReference type="EMBL" id="CACVKT020010032">
    <property type="protein sequence ID" value="CAC5424428.1"/>
    <property type="molecule type" value="Genomic_DNA"/>
</dbReference>
<dbReference type="InterPro" id="IPR000276">
    <property type="entry name" value="GPCR_Rhodpsn"/>
</dbReference>
<dbReference type="Proteomes" id="UP000507470">
    <property type="component" value="Unassembled WGS sequence"/>
</dbReference>
<dbReference type="GO" id="GO:0004930">
    <property type="term" value="F:G protein-coupled receptor activity"/>
    <property type="evidence" value="ECO:0007669"/>
    <property type="project" value="UniProtKB-KW"/>
</dbReference>
<keyword evidence="3 8" id="KW-1133">Transmembrane helix</keyword>
<dbReference type="Pfam" id="PF00001">
    <property type="entry name" value="7tm_1"/>
    <property type="match status" value="1"/>
</dbReference>
<evidence type="ECO:0000313" key="10">
    <source>
        <dbReference type="EMBL" id="CAC5424428.1"/>
    </source>
</evidence>
<evidence type="ECO:0000256" key="6">
    <source>
        <dbReference type="ARBA" id="ARBA00023170"/>
    </source>
</evidence>
<dbReference type="InterPro" id="IPR017452">
    <property type="entry name" value="GPCR_Rhodpsn_7TM"/>
</dbReference>
<dbReference type="GO" id="GO:0016020">
    <property type="term" value="C:membrane"/>
    <property type="evidence" value="ECO:0007669"/>
    <property type="project" value="UniProtKB-SubCell"/>
</dbReference>
<keyword evidence="11" id="KW-1185">Reference proteome</keyword>
<evidence type="ECO:0000313" key="11">
    <source>
        <dbReference type="Proteomes" id="UP000507470"/>
    </source>
</evidence>
<feature type="transmembrane region" description="Helical" evidence="8">
    <location>
        <begin position="237"/>
        <end position="258"/>
    </location>
</feature>
<feature type="transmembrane region" description="Helical" evidence="8">
    <location>
        <begin position="59"/>
        <end position="80"/>
    </location>
</feature>
<dbReference type="PRINTS" id="PR00237">
    <property type="entry name" value="GPCRRHODOPSN"/>
</dbReference>
<evidence type="ECO:0000256" key="2">
    <source>
        <dbReference type="ARBA" id="ARBA00022692"/>
    </source>
</evidence>
<keyword evidence="4" id="KW-0297">G-protein coupled receptor</keyword>
<dbReference type="PROSITE" id="PS50262">
    <property type="entry name" value="G_PROTEIN_RECEP_F1_2"/>
    <property type="match status" value="1"/>
</dbReference>
<reference evidence="10 11" key="1">
    <citation type="submission" date="2020-06" db="EMBL/GenBank/DDBJ databases">
        <authorList>
            <person name="Li R."/>
            <person name="Bekaert M."/>
        </authorList>
    </citation>
    <scope>NUCLEOTIDE SEQUENCE [LARGE SCALE GENOMIC DNA]</scope>
    <source>
        <strain evidence="11">wild</strain>
    </source>
</reference>
<keyword evidence="5 8" id="KW-0472">Membrane</keyword>
<feature type="domain" description="G-protein coupled receptors family 1 profile" evidence="9">
    <location>
        <begin position="39"/>
        <end position="296"/>
    </location>
</feature>
<accession>A0A6J8EV23</accession>
<protein>
    <recommendedName>
        <fullName evidence="9">G-protein coupled receptors family 1 profile domain-containing protein</fullName>
    </recommendedName>
</protein>
<gene>
    <name evidence="10" type="ORF">MCOR_56340</name>
</gene>